<dbReference type="Gene3D" id="3.40.50.1000">
    <property type="entry name" value="HAD superfamily/HAD-like"/>
    <property type="match status" value="1"/>
</dbReference>
<dbReference type="EMBL" id="AXCY01000038">
    <property type="protein sequence ID" value="KGM10824.1"/>
    <property type="molecule type" value="Genomic_DNA"/>
</dbReference>
<dbReference type="GO" id="GO:0000287">
    <property type="term" value="F:magnesium ion binding"/>
    <property type="evidence" value="ECO:0007669"/>
    <property type="project" value="TreeGrafter"/>
</dbReference>
<reference evidence="1 2" key="1">
    <citation type="submission" date="2013-08" db="EMBL/GenBank/DDBJ databases">
        <title>Genome sequencing of Cellulomonas carbonis T26.</title>
        <authorList>
            <person name="Chen F."/>
            <person name="Li Y."/>
            <person name="Wang G."/>
        </authorList>
    </citation>
    <scope>NUCLEOTIDE SEQUENCE [LARGE SCALE GENOMIC DNA]</scope>
    <source>
        <strain evidence="1 2">T26</strain>
    </source>
</reference>
<keyword evidence="2" id="KW-1185">Reference proteome</keyword>
<evidence type="ECO:0000313" key="1">
    <source>
        <dbReference type="EMBL" id="KGM10824.1"/>
    </source>
</evidence>
<sequence>MTTDRVPPRRAVFLDVDGTYAHHGVVPPGHADAVRAARAAGHRVLLCTGRPRSMLPPRILEAGFDGLVAGAGAYVEVDGEVLVDQRFPADVAARVLRTLDEHDVAYLLEAPEALHGLPGVDVRLRRLLAGRLGRREHRPADQDGPVDILAALRMSEDLTTTPFGKVTYFESPLPGPALVEAIGAEVGVLPSSVPGLGESSGEIYLRGVHKAVGIETVVTHLGVAREDVVAVGDGLNDVEMLAWAGVGVAIAGAHPDVLAVADRVAQGPQVEGLVAAFAELGLT</sequence>
<dbReference type="InterPro" id="IPR023214">
    <property type="entry name" value="HAD_sf"/>
</dbReference>
<comment type="caution">
    <text evidence="1">The sequence shown here is derived from an EMBL/GenBank/DDBJ whole genome shotgun (WGS) entry which is preliminary data.</text>
</comment>
<dbReference type="GO" id="GO:0016791">
    <property type="term" value="F:phosphatase activity"/>
    <property type="evidence" value="ECO:0007669"/>
    <property type="project" value="TreeGrafter"/>
</dbReference>
<name>A0A0A0BUL9_9CELL</name>
<dbReference type="GO" id="GO:0005829">
    <property type="term" value="C:cytosol"/>
    <property type="evidence" value="ECO:0007669"/>
    <property type="project" value="TreeGrafter"/>
</dbReference>
<dbReference type="AlphaFoldDB" id="A0A0A0BUL9"/>
<dbReference type="Gene3D" id="3.30.1240.10">
    <property type="match status" value="1"/>
</dbReference>
<dbReference type="Pfam" id="PF08282">
    <property type="entry name" value="Hydrolase_3"/>
    <property type="match status" value="1"/>
</dbReference>
<organism evidence="1 2">
    <name type="scientific">Cellulomonas carbonis T26</name>
    <dbReference type="NCBI Taxonomy" id="947969"/>
    <lineage>
        <taxon>Bacteria</taxon>
        <taxon>Bacillati</taxon>
        <taxon>Actinomycetota</taxon>
        <taxon>Actinomycetes</taxon>
        <taxon>Micrococcales</taxon>
        <taxon>Cellulomonadaceae</taxon>
        <taxon>Cellulomonas</taxon>
    </lineage>
</organism>
<reference evidence="1 2" key="2">
    <citation type="journal article" date="2015" name="Stand. Genomic Sci.">
        <title>Draft genome sequence of Cellulomonas carbonis T26(T) and comparative analysis of six Cellulomonas genomes.</title>
        <authorList>
            <person name="Zhuang W."/>
            <person name="Zhang S."/>
            <person name="Xia X."/>
            <person name="Wang G."/>
        </authorList>
    </citation>
    <scope>NUCLEOTIDE SEQUENCE [LARGE SCALE GENOMIC DNA]</scope>
    <source>
        <strain evidence="1 2">T26</strain>
    </source>
</reference>
<dbReference type="RefSeq" id="WP_043606297.1">
    <property type="nucleotide sequence ID" value="NZ_AXCY01000038.1"/>
</dbReference>
<protein>
    <submittedName>
        <fullName evidence="1">Haloacid dehalogenase</fullName>
    </submittedName>
</protein>
<dbReference type="Proteomes" id="UP000029839">
    <property type="component" value="Unassembled WGS sequence"/>
</dbReference>
<dbReference type="PANTHER" id="PTHR10000">
    <property type="entry name" value="PHOSPHOSERINE PHOSPHATASE"/>
    <property type="match status" value="1"/>
</dbReference>
<dbReference type="OrthoDB" id="3180855at2"/>
<evidence type="ECO:0000313" key="2">
    <source>
        <dbReference type="Proteomes" id="UP000029839"/>
    </source>
</evidence>
<accession>A0A0A0BUL9</accession>
<dbReference type="SUPFAM" id="SSF56784">
    <property type="entry name" value="HAD-like"/>
    <property type="match status" value="1"/>
</dbReference>
<dbReference type="PANTHER" id="PTHR10000:SF25">
    <property type="entry name" value="PHOSPHATASE YKRA-RELATED"/>
    <property type="match status" value="1"/>
</dbReference>
<proteinExistence type="predicted"/>
<dbReference type="InterPro" id="IPR036412">
    <property type="entry name" value="HAD-like_sf"/>
</dbReference>
<gene>
    <name evidence="1" type="ORF">N868_13660</name>
</gene>